<dbReference type="EMBL" id="MFJL01000038">
    <property type="protein sequence ID" value="OGG13276.1"/>
    <property type="molecule type" value="Genomic_DNA"/>
</dbReference>
<reference evidence="1 2" key="1">
    <citation type="journal article" date="2016" name="Nat. Commun.">
        <title>Thousands of microbial genomes shed light on interconnected biogeochemical processes in an aquifer system.</title>
        <authorList>
            <person name="Anantharaman K."/>
            <person name="Brown C.T."/>
            <person name="Hug L.A."/>
            <person name="Sharon I."/>
            <person name="Castelle C.J."/>
            <person name="Probst A.J."/>
            <person name="Thomas B.C."/>
            <person name="Singh A."/>
            <person name="Wilkins M.J."/>
            <person name="Karaoz U."/>
            <person name="Brodie E.L."/>
            <person name="Williams K.H."/>
            <person name="Hubbard S.S."/>
            <person name="Banfield J.F."/>
        </authorList>
    </citation>
    <scope>NUCLEOTIDE SEQUENCE [LARGE SCALE GENOMIC DNA]</scope>
</reference>
<protein>
    <submittedName>
        <fullName evidence="1">Uncharacterized protein</fullName>
    </submittedName>
</protein>
<sequence>MAKHSKSTSRQGLFFLILFLAIAIPVTVGAISRIQNDFSDSAKAAGNSLSGGGTKAYGRVLTCGTCRQFGANKICLDSNQNMAYCASDKQVMPALTTCIVCPNISPYPSRSISQYPTIPMPSCIKPPPCLFTNPRCMIAEPAEGWCPITPPATSVTPWPTKVFVTKYPVRPSIGYPQ</sequence>
<evidence type="ECO:0000313" key="1">
    <source>
        <dbReference type="EMBL" id="OGG13276.1"/>
    </source>
</evidence>
<evidence type="ECO:0000313" key="2">
    <source>
        <dbReference type="Proteomes" id="UP000176923"/>
    </source>
</evidence>
<name>A0A1F5ZLA5_9BACT</name>
<proteinExistence type="predicted"/>
<organism evidence="1 2">
    <name type="scientific">Candidatus Gottesmanbacteria bacterium RIFCSPHIGHO2_02_FULL_39_11</name>
    <dbReference type="NCBI Taxonomy" id="1798382"/>
    <lineage>
        <taxon>Bacteria</taxon>
        <taxon>Candidatus Gottesmaniibacteriota</taxon>
    </lineage>
</organism>
<gene>
    <name evidence="1" type="ORF">A3D77_05435</name>
</gene>
<dbReference type="STRING" id="1798382.A3D77_05435"/>
<dbReference type="AlphaFoldDB" id="A0A1F5ZLA5"/>
<comment type="caution">
    <text evidence="1">The sequence shown here is derived from an EMBL/GenBank/DDBJ whole genome shotgun (WGS) entry which is preliminary data.</text>
</comment>
<accession>A0A1F5ZLA5</accession>
<dbReference type="Proteomes" id="UP000176923">
    <property type="component" value="Unassembled WGS sequence"/>
</dbReference>